<evidence type="ECO:0000313" key="2">
    <source>
        <dbReference type="EMBL" id="CAF1345115.1"/>
    </source>
</evidence>
<dbReference type="InterPro" id="IPR001279">
    <property type="entry name" value="Metallo-B-lactamas"/>
</dbReference>
<evidence type="ECO:0000259" key="1">
    <source>
        <dbReference type="Pfam" id="PF00753"/>
    </source>
</evidence>
<dbReference type="GO" id="GO:0005634">
    <property type="term" value="C:nucleus"/>
    <property type="evidence" value="ECO:0007669"/>
    <property type="project" value="TreeGrafter"/>
</dbReference>
<accession>A0A815GZV7</accession>
<evidence type="ECO:0000313" key="4">
    <source>
        <dbReference type="Proteomes" id="UP000663829"/>
    </source>
</evidence>
<gene>
    <name evidence="2" type="ORF">GPM918_LOCUS30628</name>
    <name evidence="3" type="ORF">SRO942_LOCUS31245</name>
</gene>
<dbReference type="Pfam" id="PF00753">
    <property type="entry name" value="Lactamase_B"/>
    <property type="match status" value="1"/>
</dbReference>
<dbReference type="Proteomes" id="UP000663829">
    <property type="component" value="Unassembled WGS sequence"/>
</dbReference>
<keyword evidence="4" id="KW-1185">Reference proteome</keyword>
<comment type="caution">
    <text evidence="2">The sequence shown here is derived from an EMBL/GenBank/DDBJ whole genome shotgun (WGS) entry which is preliminary data.</text>
</comment>
<dbReference type="PANTHER" id="PTHR46018">
    <property type="entry name" value="ZINC PHOSPHODIESTERASE ELAC PROTEIN 1"/>
    <property type="match status" value="1"/>
</dbReference>
<dbReference type="OrthoDB" id="1470350at2759"/>
<protein>
    <recommendedName>
        <fullName evidence="1">Metallo-beta-lactamase domain-containing protein</fullName>
    </recommendedName>
</protein>
<dbReference type="EMBL" id="CAJNOQ010014609">
    <property type="protein sequence ID" value="CAF1345115.1"/>
    <property type="molecule type" value="Genomic_DNA"/>
</dbReference>
<dbReference type="Gene3D" id="3.60.15.10">
    <property type="entry name" value="Ribonuclease Z/Hydroxyacylglutathione hydrolase-like"/>
    <property type="match status" value="1"/>
</dbReference>
<dbReference type="Proteomes" id="UP000681722">
    <property type="component" value="Unassembled WGS sequence"/>
</dbReference>
<dbReference type="AlphaFoldDB" id="A0A815GZV7"/>
<name>A0A815GZV7_9BILA</name>
<dbReference type="GO" id="GO:0042781">
    <property type="term" value="F:3'-tRNA processing endoribonuclease activity"/>
    <property type="evidence" value="ECO:0007669"/>
    <property type="project" value="TreeGrafter"/>
</dbReference>
<evidence type="ECO:0000313" key="3">
    <source>
        <dbReference type="EMBL" id="CAF4209934.1"/>
    </source>
</evidence>
<dbReference type="PANTHER" id="PTHR46018:SF2">
    <property type="entry name" value="ZINC PHOSPHODIESTERASE ELAC PROTEIN 1"/>
    <property type="match status" value="1"/>
</dbReference>
<proteinExistence type="predicted"/>
<dbReference type="SUPFAM" id="SSF56281">
    <property type="entry name" value="Metallo-hydrolase/oxidoreductase"/>
    <property type="match status" value="1"/>
</dbReference>
<feature type="domain" description="Metallo-beta-lactamase" evidence="1">
    <location>
        <begin position="94"/>
        <end position="285"/>
    </location>
</feature>
<organism evidence="2 4">
    <name type="scientific">Didymodactylos carnosus</name>
    <dbReference type="NCBI Taxonomy" id="1234261"/>
    <lineage>
        <taxon>Eukaryota</taxon>
        <taxon>Metazoa</taxon>
        <taxon>Spiralia</taxon>
        <taxon>Gnathifera</taxon>
        <taxon>Rotifera</taxon>
        <taxon>Eurotatoria</taxon>
        <taxon>Bdelloidea</taxon>
        <taxon>Philodinida</taxon>
        <taxon>Philodinidae</taxon>
        <taxon>Didymodactylos</taxon>
    </lineage>
</organism>
<dbReference type="EMBL" id="CAJOBC010061051">
    <property type="protein sequence ID" value="CAF4209934.1"/>
    <property type="molecule type" value="Genomic_DNA"/>
</dbReference>
<reference evidence="2" key="1">
    <citation type="submission" date="2021-02" db="EMBL/GenBank/DDBJ databases">
        <authorList>
            <person name="Nowell W R."/>
        </authorList>
    </citation>
    <scope>NUCLEOTIDE SEQUENCE</scope>
</reference>
<dbReference type="InterPro" id="IPR036866">
    <property type="entry name" value="RibonucZ/Hydroxyglut_hydro"/>
</dbReference>
<sequence>MAWLKHAVHIQLVTSSHDGRRSQEELIAALNSIDLSDPPAWLNPARQLQRKYCRSKICDNNITDAYAGIKMIACGTGQPKTTVRGRACFAIIIDGIDYMLFDVGMGAEIVLDNFNNTNQLNLIKSIFITHYHSDHTGGIGNALNLGFLDLRTAASDRVKLYGPGFDLLFNYTQGMRYFFVMDSINRQLQVNAAKKICNPTFANPTRPNLNPTVFDSLNVDGIGYTIPPFDNKTQITVVNNKAQDVVVKSFRVYHHSANPAVGYIILTKGYKIVISGDTVGYPESRAVVNAAKNADYLIHEVLNKTFLTTHSEPTPNGKFNDQCRILDSHTLVPQVARVAKLAKVKNLILTHIVPAPLALKTPTPLNNQVILLLSDLGVADETFLQIQQRYFKSNNQTMSCISAADETRVKSPDKAADTSYNVLGNASWNISIDSSA</sequence>